<proteinExistence type="predicted"/>
<dbReference type="EMBL" id="JAVRHT010000012">
    <property type="protein sequence ID" value="MDT0631472.1"/>
    <property type="molecule type" value="Genomic_DNA"/>
</dbReference>
<protein>
    <recommendedName>
        <fullName evidence="3">Type IV secretion system protein VirB4</fullName>
    </recommendedName>
</protein>
<evidence type="ECO:0000313" key="2">
    <source>
        <dbReference type="Proteomes" id="UP001267426"/>
    </source>
</evidence>
<name>A0ABU3BQ99_9BACT</name>
<comment type="caution">
    <text evidence="1">The sequence shown here is derived from an EMBL/GenBank/DDBJ whole genome shotgun (WGS) entry which is preliminary data.</text>
</comment>
<dbReference type="InterPro" id="IPR027417">
    <property type="entry name" value="P-loop_NTPase"/>
</dbReference>
<dbReference type="InterPro" id="IPR051162">
    <property type="entry name" value="T4SS_component"/>
</dbReference>
<dbReference type="Gene3D" id="3.40.50.300">
    <property type="entry name" value="P-loop containing nucleotide triphosphate hydrolases"/>
    <property type="match status" value="1"/>
</dbReference>
<dbReference type="CDD" id="cd01127">
    <property type="entry name" value="TrwB_TraG_TraD_VirD4"/>
    <property type="match status" value="1"/>
</dbReference>
<dbReference type="PANTHER" id="PTHR30121:SF12">
    <property type="entry name" value="TYPE IV SECRETION SYSTEM PROTEIN CAGE"/>
    <property type="match status" value="1"/>
</dbReference>
<dbReference type="Proteomes" id="UP001267426">
    <property type="component" value="Unassembled WGS sequence"/>
</dbReference>
<accession>A0ABU3BQ99</accession>
<organism evidence="1 2">
    <name type="scientific">Rubrivirga litoralis</name>
    <dbReference type="NCBI Taxonomy" id="3075598"/>
    <lineage>
        <taxon>Bacteria</taxon>
        <taxon>Pseudomonadati</taxon>
        <taxon>Rhodothermota</taxon>
        <taxon>Rhodothermia</taxon>
        <taxon>Rhodothermales</taxon>
        <taxon>Rubricoccaceae</taxon>
        <taxon>Rubrivirga</taxon>
    </lineage>
</organism>
<dbReference type="PANTHER" id="PTHR30121">
    <property type="entry name" value="UNCHARACTERIZED PROTEIN YJGR-RELATED"/>
    <property type="match status" value="1"/>
</dbReference>
<keyword evidence="2" id="KW-1185">Reference proteome</keyword>
<evidence type="ECO:0000313" key="1">
    <source>
        <dbReference type="EMBL" id="MDT0631472.1"/>
    </source>
</evidence>
<feature type="non-terminal residue" evidence="1">
    <location>
        <position position="736"/>
    </location>
</feature>
<evidence type="ECO:0008006" key="3">
    <source>
        <dbReference type="Google" id="ProtNLM"/>
    </source>
</evidence>
<dbReference type="RefSeq" id="WP_311662815.1">
    <property type="nucleotide sequence ID" value="NZ_JAVRHT010000012.1"/>
</dbReference>
<gene>
    <name evidence="1" type="ORF">RM540_06875</name>
</gene>
<dbReference type="SUPFAM" id="SSF52540">
    <property type="entry name" value="P-loop containing nucleoside triphosphate hydrolases"/>
    <property type="match status" value="1"/>
</dbReference>
<sequence>MSLLSAAAGLAAGSLGAAALGKLREHRKTPRALSDLLGWGFLVGEGVVLTKDGSFLAAWRVRGRDLASSTTGEVAALATHVGAALSAYGDGWMIHADAVRREAVGYAPPDRCHFPDPVSALVDETRRARYTATAEHYETESVFSLTYTPPPGLVGRLQKAVVAGRDEASGVDWDRLLGQFEREARGLRDRLSSSVRIERLSSADLLRHLHECLTGLPHAVGVPGHGAYLDYALADQPFVGGFEPRVGAKHVRVVAVQGYPNATTPGLADPLLRLPFPYRWSLRFLPFSPATATKVIGKAQLGWFQKRRGAGDWVKDMASKEKRQDTEMDIAFQDANASQMVLDAGAARASNTGGELRFGYLTACAVVMADTKRAADDRAAGLLKAVRDLGLTGRVEDVNAVDALIGSLPGHGHANLRRPVLSTDNLVDLLPLTAPWGGHREVPSGLFPEGSPPLLWAKTDGSTPFRLCLHEGDVGHTLIVGATGAGKSVLVGLLLAQWRRYAGARTVTFDVGYSHYVSGRAMGAAHYDLAGPLAAGRPVEMQPLRDVDRPEVRTWAVDWVESLVELQGERLSPDERGRLAHAVGLLAESPPEDRTLTALLVGLGDERLRALVRPYTLEGPYGQLFDADRDSFGRGDEAVRHQVVELSHLVGMSDRVLVPALTYLFRRVEESLDGSPTLIVIEEAWAALMHGRFADRLRQWLLTLRKRNAAVVVVAHSPAQFRDPGVKGAQLLVESC</sequence>
<reference evidence="1 2" key="1">
    <citation type="submission" date="2023-09" db="EMBL/GenBank/DDBJ databases">
        <authorList>
            <person name="Rey-Velasco X."/>
        </authorList>
    </citation>
    <scope>NUCLEOTIDE SEQUENCE [LARGE SCALE GENOMIC DNA]</scope>
    <source>
        <strain evidence="1 2">F394</strain>
    </source>
</reference>